<gene>
    <name evidence="1" type="ORF">V8G57_21635</name>
</gene>
<sequence length="129" mass="14605">MNHLEFKSPDDGSLLIFDVISRYKEETVFNVAVKTPWFTGVAPSSTYMVSSPADLFREMVNDWMGWKQKKTWSDLEERVSFEATSDATGHISLRIILNGDNYDSCLKVCVMYEAGQLAAMANELTIFFG</sequence>
<name>A0ABU9Q171_9BURK</name>
<accession>A0ABU9Q171</accession>
<evidence type="ECO:0000313" key="2">
    <source>
        <dbReference type="Proteomes" id="UP001495910"/>
    </source>
</evidence>
<dbReference type="Proteomes" id="UP001495910">
    <property type="component" value="Unassembled WGS sequence"/>
</dbReference>
<organism evidence="1 2">
    <name type="scientific">Collimonas rhizosphaerae</name>
    <dbReference type="NCBI Taxonomy" id="3126357"/>
    <lineage>
        <taxon>Bacteria</taxon>
        <taxon>Pseudomonadati</taxon>
        <taxon>Pseudomonadota</taxon>
        <taxon>Betaproteobacteria</taxon>
        <taxon>Burkholderiales</taxon>
        <taxon>Oxalobacteraceae</taxon>
        <taxon>Collimonas</taxon>
    </lineage>
</organism>
<proteinExistence type="predicted"/>
<dbReference type="Pfam" id="PF19739">
    <property type="entry name" value="DUF6228"/>
    <property type="match status" value="1"/>
</dbReference>
<evidence type="ECO:0000313" key="1">
    <source>
        <dbReference type="EMBL" id="MEM4990005.1"/>
    </source>
</evidence>
<keyword evidence="2" id="KW-1185">Reference proteome</keyword>
<dbReference type="RefSeq" id="WP_342831148.1">
    <property type="nucleotide sequence ID" value="NZ_JBANDC010000019.1"/>
</dbReference>
<protein>
    <submittedName>
        <fullName evidence="1">DUF6228 family protein</fullName>
    </submittedName>
</protein>
<dbReference type="EMBL" id="JBANDC010000019">
    <property type="protein sequence ID" value="MEM4990005.1"/>
    <property type="molecule type" value="Genomic_DNA"/>
</dbReference>
<dbReference type="InterPro" id="IPR046196">
    <property type="entry name" value="DUF6228"/>
</dbReference>
<comment type="caution">
    <text evidence="1">The sequence shown here is derived from an EMBL/GenBank/DDBJ whole genome shotgun (WGS) entry which is preliminary data.</text>
</comment>
<reference evidence="1 2" key="1">
    <citation type="submission" date="2024-02" db="EMBL/GenBank/DDBJ databases">
        <title>Draft genome sequence of Collimonas sp. strain H4R21, an effective mineral-weathering bacterial strain isolated from the beech rhizosphere.</title>
        <authorList>
            <person name="Morin E."/>
            <person name="Uroz S."/>
            <person name="Leveau J.H.J."/>
            <person name="Kumar R."/>
            <person name="Rey M.W."/>
            <person name="Pham J."/>
        </authorList>
    </citation>
    <scope>NUCLEOTIDE SEQUENCE [LARGE SCALE GENOMIC DNA]</scope>
    <source>
        <strain evidence="1 2">H4R21</strain>
    </source>
</reference>